<dbReference type="InterPro" id="IPR029058">
    <property type="entry name" value="AB_hydrolase_fold"/>
</dbReference>
<dbReference type="EMBL" id="JARAKF010000002">
    <property type="protein sequence ID" value="MDU9000928.1"/>
    <property type="molecule type" value="Genomic_DNA"/>
</dbReference>
<organism evidence="1 2">
    <name type="scientific">Streptomyces mirabilis</name>
    <dbReference type="NCBI Taxonomy" id="68239"/>
    <lineage>
        <taxon>Bacteria</taxon>
        <taxon>Bacillati</taxon>
        <taxon>Actinomycetota</taxon>
        <taxon>Actinomycetes</taxon>
        <taxon>Kitasatosporales</taxon>
        <taxon>Streptomycetaceae</taxon>
        <taxon>Streptomyces</taxon>
    </lineage>
</organism>
<evidence type="ECO:0000313" key="1">
    <source>
        <dbReference type="EMBL" id="MDU9000928.1"/>
    </source>
</evidence>
<evidence type="ECO:0000313" key="2">
    <source>
        <dbReference type="Proteomes" id="UP001257627"/>
    </source>
</evidence>
<dbReference type="SUPFAM" id="SSF53474">
    <property type="entry name" value="alpha/beta-Hydrolases"/>
    <property type="match status" value="1"/>
</dbReference>
<sequence length="285" mass="30292">MARVVCVHGVGKQLLGERTLLRDWWPTLLDGLTRAGGDEAAAGDGAMAFYGDLFRPPGESLAVGDPLLGPQDVEPGWEQEQLLAWWRAAAEADPAVAPPGADTLARVPGSVQAALRQLSRSRFFAGIATRALVFDLKQVHRYLADPALRAAARSRLAALIEPDTRVVVAHSLGTLVAYEALCARPHSVRALVTLGSPLGIRNLIFDRLEPAPIDGLGAWPGPDDLVWTNVVDRGDVVALEKDLRCRFGDRVHNVVVHNGSHAHDAAAYLTDRLTGAAIAGGLGGP</sequence>
<comment type="caution">
    <text evidence="1">The sequence shown here is derived from an EMBL/GenBank/DDBJ whole genome shotgun (WGS) entry which is preliminary data.</text>
</comment>
<name>A0ABU3V4C3_9ACTN</name>
<accession>A0ABU3V4C3</accession>
<dbReference type="RefSeq" id="WP_143599545.1">
    <property type="nucleotide sequence ID" value="NZ_JARAKF010000002.1"/>
</dbReference>
<dbReference type="Gene3D" id="3.40.50.1820">
    <property type="entry name" value="alpha/beta hydrolase"/>
    <property type="match status" value="1"/>
</dbReference>
<gene>
    <name evidence="1" type="ORF">PU648_53375</name>
</gene>
<dbReference type="Proteomes" id="UP001257627">
    <property type="component" value="Unassembled WGS sequence"/>
</dbReference>
<evidence type="ECO:0008006" key="3">
    <source>
        <dbReference type="Google" id="ProtNLM"/>
    </source>
</evidence>
<reference evidence="1 2" key="1">
    <citation type="submission" date="2023-02" db="EMBL/GenBank/DDBJ databases">
        <authorList>
            <person name="Maleckis M."/>
        </authorList>
    </citation>
    <scope>NUCLEOTIDE SEQUENCE [LARGE SCALE GENOMIC DNA]</scope>
    <source>
        <strain evidence="1 2">P8-A2</strain>
    </source>
</reference>
<proteinExistence type="predicted"/>
<protein>
    <recommendedName>
        <fullName evidence="3">Alpha/beta hydrolase family protein</fullName>
    </recommendedName>
</protein>
<keyword evidence="2" id="KW-1185">Reference proteome</keyword>